<proteinExistence type="predicted"/>
<sequence length="355" mass="36590">MLPRGAPFVCPSPIRDRHPAITRRAVGLSAAPPIGVGAKVRDRRVVEPRAGRGRPSGMRRGVVGAVAAALVLAGCGDPATPTGVGGSAGSPSAVSVMSGGPVATRYPVTVIDDGDGAVVCLGGVAESLPPQCGGPRAIGWDWADHEGAYEEAAGVRFGVFAVTGTFDGTELTVTDALPADEWIEESSGARDVEFGSPCMEPAEGWPSDLVPMGTENGVLEAAQRRPDYAGGWVTQRDPRDPMELDQALADDPDTGVVPPIVNVRVTGDPADAEAELRQLWDGPLCVTTAERTESELRAIQDEVSTRDGVLGSSADVVTGAVDVTVTYDDGSLQSELDDRYGAGVVRVTSALVPAG</sequence>
<evidence type="ECO:0000313" key="2">
    <source>
        <dbReference type="Proteomes" id="UP001596122"/>
    </source>
</evidence>
<name>A0ABW0GJG7_9MICO</name>
<evidence type="ECO:0000313" key="1">
    <source>
        <dbReference type="EMBL" id="MFC5379929.1"/>
    </source>
</evidence>
<reference evidence="2" key="1">
    <citation type="journal article" date="2019" name="Int. J. Syst. Evol. Microbiol.">
        <title>The Global Catalogue of Microorganisms (GCM) 10K type strain sequencing project: providing services to taxonomists for standard genome sequencing and annotation.</title>
        <authorList>
            <consortium name="The Broad Institute Genomics Platform"/>
            <consortium name="The Broad Institute Genome Sequencing Center for Infectious Disease"/>
            <person name="Wu L."/>
            <person name="Ma J."/>
        </authorList>
    </citation>
    <scope>NUCLEOTIDE SEQUENCE [LARGE SCALE GENOMIC DNA]</scope>
    <source>
        <strain evidence="2">CCUG 43114</strain>
    </source>
</reference>
<dbReference type="EMBL" id="JBHSLD010000004">
    <property type="protein sequence ID" value="MFC5379929.1"/>
    <property type="molecule type" value="Genomic_DNA"/>
</dbReference>
<organism evidence="1 2">
    <name type="scientific">Aquipuribacter nitratireducens</name>
    <dbReference type="NCBI Taxonomy" id="650104"/>
    <lineage>
        <taxon>Bacteria</taxon>
        <taxon>Bacillati</taxon>
        <taxon>Actinomycetota</taxon>
        <taxon>Actinomycetes</taxon>
        <taxon>Micrococcales</taxon>
        <taxon>Intrasporangiaceae</taxon>
        <taxon>Aquipuribacter</taxon>
    </lineage>
</organism>
<comment type="caution">
    <text evidence="1">The sequence shown here is derived from an EMBL/GenBank/DDBJ whole genome shotgun (WGS) entry which is preliminary data.</text>
</comment>
<dbReference type="Proteomes" id="UP001596122">
    <property type="component" value="Unassembled WGS sequence"/>
</dbReference>
<protein>
    <submittedName>
        <fullName evidence="1">Uncharacterized protein</fullName>
    </submittedName>
</protein>
<dbReference type="RefSeq" id="WP_340269151.1">
    <property type="nucleotide sequence ID" value="NZ_JBBEOG010000003.1"/>
</dbReference>
<accession>A0ABW0GJG7</accession>
<gene>
    <name evidence="1" type="ORF">ACFPJ6_03890</name>
</gene>
<keyword evidence="2" id="KW-1185">Reference proteome</keyword>